<reference evidence="1 2" key="1">
    <citation type="submission" date="2024-03" db="EMBL/GenBank/DDBJ databases">
        <title>Phenotype and Genome Characterization of a Sulfate-Reducing Bacterium Pseudodesulfovibrio sp. strain 5S69, isolated from Petroleum Reservoir in Tatarstan (Russia).</title>
        <authorList>
            <person name="Bidzhieva S.K."/>
            <person name="Kadnikov V."/>
            <person name="Tourova T.P."/>
            <person name="Samigullina S.R."/>
            <person name="Sokolova D.S."/>
            <person name="Poltaraus A.B."/>
            <person name="Avtukh A.N."/>
            <person name="Tereshina V.M."/>
            <person name="Mardanov A.V."/>
            <person name="Nazina T.N."/>
        </authorList>
    </citation>
    <scope>NUCLEOTIDE SEQUENCE [LARGE SCALE GENOMIC DNA]</scope>
    <source>
        <strain evidence="1 2">5S69</strain>
    </source>
</reference>
<evidence type="ECO:0000313" key="1">
    <source>
        <dbReference type="EMBL" id="WWX22040.1"/>
    </source>
</evidence>
<dbReference type="EMBL" id="CP146609">
    <property type="protein sequence ID" value="WWX22040.1"/>
    <property type="molecule type" value="Genomic_DNA"/>
</dbReference>
<dbReference type="Gene3D" id="3.40.630.30">
    <property type="match status" value="1"/>
</dbReference>
<organism evidence="1 2">
    <name type="scientific">Pseudodesulfovibrio methanolicus</name>
    <dbReference type="NCBI Taxonomy" id="3126690"/>
    <lineage>
        <taxon>Bacteria</taxon>
        <taxon>Pseudomonadati</taxon>
        <taxon>Thermodesulfobacteriota</taxon>
        <taxon>Desulfovibrionia</taxon>
        <taxon>Desulfovibrionales</taxon>
        <taxon>Desulfovibrionaceae</taxon>
    </lineage>
</organism>
<evidence type="ECO:0000313" key="2">
    <source>
        <dbReference type="Proteomes" id="UP001385389"/>
    </source>
</evidence>
<dbReference type="SUPFAM" id="SSF55729">
    <property type="entry name" value="Acyl-CoA N-acyltransferases (Nat)"/>
    <property type="match status" value="1"/>
</dbReference>
<gene>
    <name evidence="1" type="ORF">V8V93_16545</name>
</gene>
<dbReference type="Proteomes" id="UP001385389">
    <property type="component" value="Chromosome"/>
</dbReference>
<accession>A0ABZ2ITM3</accession>
<dbReference type="RefSeq" id="WP_338667719.1">
    <property type="nucleotide sequence ID" value="NZ_CP146609.1"/>
</dbReference>
<dbReference type="PANTHER" id="PTHR41368:SF1">
    <property type="entry name" value="PROTEIN YGHO"/>
    <property type="match status" value="1"/>
</dbReference>
<keyword evidence="2" id="KW-1185">Reference proteome</keyword>
<proteinExistence type="predicted"/>
<dbReference type="InterPro" id="IPR039968">
    <property type="entry name" value="BcerS-like"/>
</dbReference>
<protein>
    <recommendedName>
        <fullName evidence="3">N-acetyltransferase domain-containing protein</fullName>
    </recommendedName>
</protein>
<sequence>MSKFKIIPVRSSGEIKQFVDLPWTIYKDSPNWVPPIKKNVMQLLTPGKHPFWEFANRELFLLKQGRKVIGRIAAIVDDNYNKYHHEKAGGWGFFECIDDQEAANMLFDAAEVWLREAGMEYMHGPFNPSTNYEVAMLIKGGQVPPVLMMTYNPDYYPALVEASGQTKEKDLFAFKFNRGHQLPEWVTKIANRLVDKGEVTIRHLDMKKLNEEVVLMNTLYRAAWADNWAFVPATDAEIAIQAHELKDIIEPRLAFFLYHGDEPIGVGVILPDANPLLKEFNGKLGVTALYKLLRHKSKIIGTRCIIFGVKPKYHQTGVPLVALDYIMKMSEEFPQYKHIEMSWTLEDNAGINDLLEDFGGDLYKKYRIYRKDF</sequence>
<evidence type="ECO:0008006" key="3">
    <source>
        <dbReference type="Google" id="ProtNLM"/>
    </source>
</evidence>
<dbReference type="InterPro" id="IPR016181">
    <property type="entry name" value="Acyl_CoA_acyltransferase"/>
</dbReference>
<dbReference type="PANTHER" id="PTHR41368">
    <property type="entry name" value="PROTEIN YGHO"/>
    <property type="match status" value="1"/>
</dbReference>
<name>A0ABZ2ITM3_9BACT</name>